<dbReference type="SMART" id="SM00493">
    <property type="entry name" value="TOPRIM"/>
    <property type="match status" value="1"/>
</dbReference>
<comment type="function">
    <text evidence="7">May play a role in DNA repair. It seems to be involved in an RecBC-independent recombinational process of DNA repair. It may act with RecF and RecO.</text>
</comment>
<evidence type="ECO:0000256" key="1">
    <source>
        <dbReference type="ARBA" id="ARBA00022723"/>
    </source>
</evidence>
<dbReference type="InterPro" id="IPR034137">
    <property type="entry name" value="TOPRIM_RecR"/>
</dbReference>
<dbReference type="Gene3D" id="6.10.250.240">
    <property type="match status" value="1"/>
</dbReference>
<organism evidence="9 10">
    <name type="scientific">Litchfieldella rifensis</name>
    <dbReference type="NCBI Taxonomy" id="762643"/>
    <lineage>
        <taxon>Bacteria</taxon>
        <taxon>Pseudomonadati</taxon>
        <taxon>Pseudomonadota</taxon>
        <taxon>Gammaproteobacteria</taxon>
        <taxon>Oceanospirillales</taxon>
        <taxon>Halomonadaceae</taxon>
        <taxon>Litchfieldella</taxon>
    </lineage>
</organism>
<dbReference type="PROSITE" id="PS01300">
    <property type="entry name" value="RECR"/>
    <property type="match status" value="1"/>
</dbReference>
<dbReference type="RefSeq" id="WP_386772483.1">
    <property type="nucleotide sequence ID" value="NZ_JBHRUG010000017.1"/>
</dbReference>
<dbReference type="Gene3D" id="1.10.8.420">
    <property type="entry name" value="RecR Domain 1"/>
    <property type="match status" value="1"/>
</dbReference>
<keyword evidence="4 7" id="KW-0862">Zinc</keyword>
<dbReference type="CDD" id="cd01025">
    <property type="entry name" value="TOPRIM_recR"/>
    <property type="match status" value="1"/>
</dbReference>
<dbReference type="Proteomes" id="UP001595579">
    <property type="component" value="Unassembled WGS sequence"/>
</dbReference>
<dbReference type="InterPro" id="IPR006171">
    <property type="entry name" value="TOPRIM_dom"/>
</dbReference>
<keyword evidence="5 7" id="KW-0233">DNA recombination</keyword>
<dbReference type="PANTHER" id="PTHR30446">
    <property type="entry name" value="RECOMBINATION PROTEIN RECR"/>
    <property type="match status" value="1"/>
</dbReference>
<dbReference type="EMBL" id="JBHRUG010000017">
    <property type="protein sequence ID" value="MFC3283415.1"/>
    <property type="molecule type" value="Genomic_DNA"/>
</dbReference>
<protein>
    <recommendedName>
        <fullName evidence="7">Recombination protein RecR</fullName>
    </recommendedName>
</protein>
<feature type="domain" description="Toprim" evidence="8">
    <location>
        <begin position="80"/>
        <end position="175"/>
    </location>
</feature>
<comment type="caution">
    <text evidence="9">The sequence shown here is derived from an EMBL/GenBank/DDBJ whole genome shotgun (WGS) entry which is preliminary data.</text>
</comment>
<name>A0ABV7LMJ5_9GAMM</name>
<evidence type="ECO:0000256" key="7">
    <source>
        <dbReference type="HAMAP-Rule" id="MF_00017"/>
    </source>
</evidence>
<dbReference type="Pfam" id="PF21175">
    <property type="entry name" value="RecR_C"/>
    <property type="match status" value="1"/>
</dbReference>
<keyword evidence="3 7" id="KW-0863">Zinc-finger</keyword>
<evidence type="ECO:0000256" key="6">
    <source>
        <dbReference type="ARBA" id="ARBA00023204"/>
    </source>
</evidence>
<evidence type="ECO:0000256" key="2">
    <source>
        <dbReference type="ARBA" id="ARBA00022763"/>
    </source>
</evidence>
<dbReference type="Gene3D" id="3.40.1360.10">
    <property type="match status" value="1"/>
</dbReference>
<evidence type="ECO:0000313" key="9">
    <source>
        <dbReference type="EMBL" id="MFC3283415.1"/>
    </source>
</evidence>
<dbReference type="NCBIfam" id="TIGR00615">
    <property type="entry name" value="recR"/>
    <property type="match status" value="1"/>
</dbReference>
<evidence type="ECO:0000256" key="5">
    <source>
        <dbReference type="ARBA" id="ARBA00023172"/>
    </source>
</evidence>
<reference evidence="10" key="1">
    <citation type="journal article" date="2019" name="Int. J. Syst. Evol. Microbiol.">
        <title>The Global Catalogue of Microorganisms (GCM) 10K type strain sequencing project: providing services to taxonomists for standard genome sequencing and annotation.</title>
        <authorList>
            <consortium name="The Broad Institute Genomics Platform"/>
            <consortium name="The Broad Institute Genome Sequencing Center for Infectious Disease"/>
            <person name="Wu L."/>
            <person name="Ma J."/>
        </authorList>
    </citation>
    <scope>NUCLEOTIDE SEQUENCE [LARGE SCALE GENOMIC DNA]</scope>
    <source>
        <strain evidence="10">CECT 7698</strain>
    </source>
</reference>
<feature type="zinc finger region" description="C4-type" evidence="7">
    <location>
        <begin position="57"/>
        <end position="72"/>
    </location>
</feature>
<keyword evidence="2 7" id="KW-0227">DNA damage</keyword>
<evidence type="ECO:0000256" key="4">
    <source>
        <dbReference type="ARBA" id="ARBA00022833"/>
    </source>
</evidence>
<comment type="similarity">
    <text evidence="7">Belongs to the RecR family.</text>
</comment>
<dbReference type="InterPro" id="IPR000093">
    <property type="entry name" value="DNA_Rcmb_RecR"/>
</dbReference>
<dbReference type="SUPFAM" id="SSF111304">
    <property type="entry name" value="Recombination protein RecR"/>
    <property type="match status" value="1"/>
</dbReference>
<dbReference type="PROSITE" id="PS50880">
    <property type="entry name" value="TOPRIM"/>
    <property type="match status" value="1"/>
</dbReference>
<gene>
    <name evidence="7 9" type="primary">recR</name>
    <name evidence="9" type="ORF">ACFOEV_07330</name>
</gene>
<keyword evidence="6 7" id="KW-0234">DNA repair</keyword>
<dbReference type="Pfam" id="PF13662">
    <property type="entry name" value="Toprim_4"/>
    <property type="match status" value="1"/>
</dbReference>
<dbReference type="PANTHER" id="PTHR30446:SF0">
    <property type="entry name" value="RECOMBINATION PROTEIN RECR"/>
    <property type="match status" value="1"/>
</dbReference>
<dbReference type="Pfam" id="PF02132">
    <property type="entry name" value="RecR_ZnF"/>
    <property type="match status" value="1"/>
</dbReference>
<proteinExistence type="inferred from homology"/>
<dbReference type="InterPro" id="IPR023627">
    <property type="entry name" value="Rcmb_RecR"/>
</dbReference>
<evidence type="ECO:0000313" key="10">
    <source>
        <dbReference type="Proteomes" id="UP001595579"/>
    </source>
</evidence>
<keyword evidence="10" id="KW-1185">Reference proteome</keyword>
<evidence type="ECO:0000256" key="3">
    <source>
        <dbReference type="ARBA" id="ARBA00022771"/>
    </source>
</evidence>
<accession>A0ABV7LMJ5</accession>
<sequence>MSFSPLVDRLLESLRVLPGVGPKTAQRMALHLLERDREGGRRLAHIMAEALEEVGYCQRCRTLTEEELCLLCRSTRRDERLLCVVESPADMLAIEEAGGYQGQYFVLHGHLSPLDGIGPEDIGLDQLEARLDEGGIEEVILATNPTVEGEATAHYIAMQLTGSRLRLSRLAYGVPMGGELEYVDGGTLSRAFNGRLPFTGE</sequence>
<evidence type="ECO:0000259" key="8">
    <source>
        <dbReference type="PROSITE" id="PS50880"/>
    </source>
</evidence>
<keyword evidence="1 7" id="KW-0479">Metal-binding</keyword>
<dbReference type="HAMAP" id="MF_00017">
    <property type="entry name" value="RecR"/>
    <property type="match status" value="1"/>
</dbReference>
<dbReference type="InterPro" id="IPR015967">
    <property type="entry name" value="Rcmb_RecR_Znf"/>
</dbReference>
<dbReference type="Pfam" id="PF21176">
    <property type="entry name" value="RecR_HhH"/>
    <property type="match status" value="1"/>
</dbReference>